<comment type="caution">
    <text evidence="1">The sequence shown here is derived from an EMBL/GenBank/DDBJ whole genome shotgun (WGS) entry which is preliminary data.</text>
</comment>
<dbReference type="Proteomes" id="UP000256748">
    <property type="component" value="Unassembled WGS sequence"/>
</dbReference>
<protein>
    <submittedName>
        <fullName evidence="1">Uncharacterized protein</fullName>
    </submittedName>
</protein>
<gene>
    <name evidence="1" type="ORF">B5K10_24035</name>
</gene>
<dbReference type="AlphaFoldDB" id="A0A3E1B684"/>
<evidence type="ECO:0000313" key="2">
    <source>
        <dbReference type="Proteomes" id="UP000256748"/>
    </source>
</evidence>
<evidence type="ECO:0000313" key="1">
    <source>
        <dbReference type="EMBL" id="RFB86644.1"/>
    </source>
</evidence>
<sequence length="83" mass="9105">MRALCQRRLFLFVKALFSSIGNELPALRNIGIRGQTRLSFVLPLCPGCDDFCQIVIKTAAKPLATSMFLNAGVAGAHWPVSER</sequence>
<accession>A0A3E1B684</accession>
<proteinExistence type="predicted"/>
<name>A0A3E1B684_RHILT</name>
<organism evidence="1 2">
    <name type="scientific">Rhizobium leguminosarum bv. trifolii</name>
    <dbReference type="NCBI Taxonomy" id="386"/>
    <lineage>
        <taxon>Bacteria</taxon>
        <taxon>Pseudomonadati</taxon>
        <taxon>Pseudomonadota</taxon>
        <taxon>Alphaproteobacteria</taxon>
        <taxon>Hyphomicrobiales</taxon>
        <taxon>Rhizobiaceae</taxon>
        <taxon>Rhizobium/Agrobacterium group</taxon>
        <taxon>Rhizobium</taxon>
    </lineage>
</organism>
<reference evidence="1 2" key="1">
    <citation type="submission" date="2017-03" db="EMBL/GenBank/DDBJ databases">
        <title>Genome analysis of Rhizobial strains effectives or ineffectives for nitrogen fixation isolated from bean seeds.</title>
        <authorList>
            <person name="Peralta H."/>
            <person name="Aguilar-Vera A."/>
            <person name="Mora Y."/>
            <person name="Vargas-Lagunas C."/>
            <person name="Girard L."/>
            <person name="Mora J."/>
        </authorList>
    </citation>
    <scope>NUCLEOTIDE SEQUENCE [LARGE SCALE GENOMIC DNA]</scope>
    <source>
        <strain evidence="1 2">CCGM5</strain>
    </source>
</reference>
<dbReference type="EMBL" id="NAOO01000033">
    <property type="protein sequence ID" value="RFB86644.1"/>
    <property type="molecule type" value="Genomic_DNA"/>
</dbReference>